<accession>A0A9Q0DZC3</accession>
<evidence type="ECO:0000256" key="1">
    <source>
        <dbReference type="SAM" id="MobiDB-lite"/>
    </source>
</evidence>
<feature type="region of interest" description="Disordered" evidence="1">
    <location>
        <begin position="28"/>
        <end position="54"/>
    </location>
</feature>
<evidence type="ECO:0000313" key="2">
    <source>
        <dbReference type="EMBL" id="KAJ3597735.1"/>
    </source>
</evidence>
<sequence>MWTPWTLPPGEQEQRLTYNPLNHERARLLPSKNPAPAPERRVSSGPGAPGEGALYLEAPQQGQELGCLVLFPMSMSVQSP</sequence>
<name>A0A9Q0DZC3_9TELE</name>
<keyword evidence="3" id="KW-1185">Reference proteome</keyword>
<gene>
    <name evidence="2" type="ORF">NHX12_001252</name>
</gene>
<dbReference type="AlphaFoldDB" id="A0A9Q0DZC3"/>
<organism evidence="2 3">
    <name type="scientific">Muraenolepis orangiensis</name>
    <name type="common">Patagonian moray cod</name>
    <dbReference type="NCBI Taxonomy" id="630683"/>
    <lineage>
        <taxon>Eukaryota</taxon>
        <taxon>Metazoa</taxon>
        <taxon>Chordata</taxon>
        <taxon>Craniata</taxon>
        <taxon>Vertebrata</taxon>
        <taxon>Euteleostomi</taxon>
        <taxon>Actinopterygii</taxon>
        <taxon>Neopterygii</taxon>
        <taxon>Teleostei</taxon>
        <taxon>Neoteleostei</taxon>
        <taxon>Acanthomorphata</taxon>
        <taxon>Zeiogadaria</taxon>
        <taxon>Gadariae</taxon>
        <taxon>Gadiformes</taxon>
        <taxon>Muraenolepidoidei</taxon>
        <taxon>Muraenolepididae</taxon>
        <taxon>Muraenolepis</taxon>
    </lineage>
</organism>
<reference evidence="2" key="1">
    <citation type="submission" date="2022-07" db="EMBL/GenBank/DDBJ databases">
        <title>Chromosome-level genome of Muraenolepis orangiensis.</title>
        <authorList>
            <person name="Kim J."/>
        </authorList>
    </citation>
    <scope>NUCLEOTIDE SEQUENCE</scope>
    <source>
        <strain evidence="2">KU_S4_2022</strain>
        <tissue evidence="2">Muscle</tissue>
    </source>
</reference>
<evidence type="ECO:0000313" key="3">
    <source>
        <dbReference type="Proteomes" id="UP001148018"/>
    </source>
</evidence>
<comment type="caution">
    <text evidence="2">The sequence shown here is derived from an EMBL/GenBank/DDBJ whole genome shotgun (WGS) entry which is preliminary data.</text>
</comment>
<protein>
    <submittedName>
        <fullName evidence="2">Uncharacterized protein</fullName>
    </submittedName>
</protein>
<dbReference type="Proteomes" id="UP001148018">
    <property type="component" value="Unassembled WGS sequence"/>
</dbReference>
<dbReference type="EMBL" id="JANIIK010000109">
    <property type="protein sequence ID" value="KAJ3597735.1"/>
    <property type="molecule type" value="Genomic_DNA"/>
</dbReference>
<proteinExistence type="predicted"/>